<feature type="transmembrane region" description="Helical" evidence="1">
    <location>
        <begin position="354"/>
        <end position="378"/>
    </location>
</feature>
<feature type="transmembrane region" description="Helical" evidence="1">
    <location>
        <begin position="50"/>
        <end position="76"/>
    </location>
</feature>
<evidence type="ECO:0000313" key="4">
    <source>
        <dbReference type="Proteomes" id="UP000180246"/>
    </source>
</evidence>
<dbReference type="AlphaFoldDB" id="A0A1S2NDG0"/>
<evidence type="ECO:0000259" key="2">
    <source>
        <dbReference type="Pfam" id="PF01757"/>
    </source>
</evidence>
<dbReference type="Proteomes" id="UP000180246">
    <property type="component" value="Unassembled WGS sequence"/>
</dbReference>
<dbReference type="Pfam" id="PF01757">
    <property type="entry name" value="Acyl_transf_3"/>
    <property type="match status" value="1"/>
</dbReference>
<keyword evidence="1" id="KW-1133">Transmembrane helix</keyword>
<dbReference type="GO" id="GO:0016747">
    <property type="term" value="F:acyltransferase activity, transferring groups other than amino-acyl groups"/>
    <property type="evidence" value="ECO:0007669"/>
    <property type="project" value="InterPro"/>
</dbReference>
<comment type="caution">
    <text evidence="3">The sequence shown here is derived from an EMBL/GenBank/DDBJ whole genome shotgun (WGS) entry which is preliminary data.</text>
</comment>
<keyword evidence="3" id="KW-0012">Acyltransferase</keyword>
<dbReference type="PANTHER" id="PTHR36927:SF1">
    <property type="entry name" value="MDO-LIKE PROTEIN"/>
    <property type="match status" value="1"/>
</dbReference>
<reference evidence="3 4" key="1">
    <citation type="submission" date="2014-10" db="EMBL/GenBank/DDBJ databases">
        <authorList>
            <person name="Seo M.-J."/>
            <person name="Seok Y.J."/>
            <person name="Cha I.-T."/>
        </authorList>
    </citation>
    <scope>NUCLEOTIDE SEQUENCE [LARGE SCALE GENOMIC DNA]</scope>
    <source>
        <strain evidence="3 4">NEU</strain>
    </source>
</reference>
<keyword evidence="1" id="KW-0812">Transmembrane</keyword>
<protein>
    <submittedName>
        <fullName evidence="3">Acyltransferase family protein</fullName>
    </submittedName>
</protein>
<organism evidence="3 4">
    <name type="scientific">Massilia timonae</name>
    <dbReference type="NCBI Taxonomy" id="47229"/>
    <lineage>
        <taxon>Bacteria</taxon>
        <taxon>Pseudomonadati</taxon>
        <taxon>Pseudomonadota</taxon>
        <taxon>Betaproteobacteria</taxon>
        <taxon>Burkholderiales</taxon>
        <taxon>Oxalobacteraceae</taxon>
        <taxon>Telluria group</taxon>
        <taxon>Massilia</taxon>
    </lineage>
</organism>
<feature type="transmembrane region" description="Helical" evidence="1">
    <location>
        <begin position="253"/>
        <end position="271"/>
    </location>
</feature>
<name>A0A1S2NDG0_9BURK</name>
<feature type="domain" description="Acyltransferase 3" evidence="2">
    <location>
        <begin position="8"/>
        <end position="365"/>
    </location>
</feature>
<feature type="transmembrane region" description="Helical" evidence="1">
    <location>
        <begin position="12"/>
        <end position="30"/>
    </location>
</feature>
<gene>
    <name evidence="3" type="ORF">LO55_860</name>
</gene>
<sequence>MDQPGRLHAFDNLRAIMMWLGIVLHVALNHTTGQSPLPWRDSQTTPLADFVLMFIHAFRMPVFFILAGFFVAFLVARRGALGMLRHRMRRLLLPFAIFWPILIICTTVLMLVYLHIMARGTVGIDLRLVVNKSADATPFNTMHMWFIYYLIWFCVLTAALAPLWAKAPAGLQGLVDRVFTALTTHWWGALVLTIPLAAVGAGYRAGMLASSGSFIPQATEVVHNGLFFVFGLLTHRHQDALFPRLIGSGWRNAIAGGVVFTGVLGLFIAFVTRPGTVPNVEMWIAFFYNLASWLWSFALIGLFLRYVSNQNRLLRYVSESSYWVFLVHMLGTIGFGAMVYSLPLGALAKMTLNLIVTTVACLLTYHLFVRNTFIGVLLNGKRQRLQAS</sequence>
<accession>A0A1S2NDG0</accession>
<dbReference type="InterPro" id="IPR050623">
    <property type="entry name" value="Glucan_succinyl_AcylTrfase"/>
</dbReference>
<dbReference type="RefSeq" id="WP_071360561.1">
    <property type="nucleotide sequence ID" value="NZ_JRYB01000001.1"/>
</dbReference>
<dbReference type="InterPro" id="IPR002656">
    <property type="entry name" value="Acyl_transf_3_dom"/>
</dbReference>
<evidence type="ECO:0000313" key="3">
    <source>
        <dbReference type="EMBL" id="OIJ43098.1"/>
    </source>
</evidence>
<keyword evidence="3" id="KW-0808">Transferase</keyword>
<dbReference type="PANTHER" id="PTHR36927">
    <property type="entry name" value="BLR4337 PROTEIN"/>
    <property type="match status" value="1"/>
</dbReference>
<proteinExistence type="predicted"/>
<feature type="transmembrane region" description="Helical" evidence="1">
    <location>
        <begin position="146"/>
        <end position="165"/>
    </location>
</feature>
<feature type="transmembrane region" description="Helical" evidence="1">
    <location>
        <begin position="320"/>
        <end position="342"/>
    </location>
</feature>
<feature type="transmembrane region" description="Helical" evidence="1">
    <location>
        <begin position="215"/>
        <end position="233"/>
    </location>
</feature>
<evidence type="ECO:0000256" key="1">
    <source>
        <dbReference type="SAM" id="Phobius"/>
    </source>
</evidence>
<feature type="transmembrane region" description="Helical" evidence="1">
    <location>
        <begin position="283"/>
        <end position="308"/>
    </location>
</feature>
<feature type="transmembrane region" description="Helical" evidence="1">
    <location>
        <begin position="186"/>
        <end position="203"/>
    </location>
</feature>
<feature type="transmembrane region" description="Helical" evidence="1">
    <location>
        <begin position="97"/>
        <end position="118"/>
    </location>
</feature>
<keyword evidence="1" id="KW-0472">Membrane</keyword>
<dbReference type="EMBL" id="JRYB01000001">
    <property type="protein sequence ID" value="OIJ43098.1"/>
    <property type="molecule type" value="Genomic_DNA"/>
</dbReference>